<dbReference type="Pfam" id="PF14244">
    <property type="entry name" value="Retrotran_gag_3"/>
    <property type="match status" value="1"/>
</dbReference>
<organism evidence="3 4">
    <name type="scientific">Cuscuta epithymum</name>
    <dbReference type="NCBI Taxonomy" id="186058"/>
    <lineage>
        <taxon>Eukaryota</taxon>
        <taxon>Viridiplantae</taxon>
        <taxon>Streptophyta</taxon>
        <taxon>Embryophyta</taxon>
        <taxon>Tracheophyta</taxon>
        <taxon>Spermatophyta</taxon>
        <taxon>Magnoliopsida</taxon>
        <taxon>eudicotyledons</taxon>
        <taxon>Gunneridae</taxon>
        <taxon>Pentapetalae</taxon>
        <taxon>asterids</taxon>
        <taxon>lamiids</taxon>
        <taxon>Solanales</taxon>
        <taxon>Convolvulaceae</taxon>
        <taxon>Cuscuteae</taxon>
        <taxon>Cuscuta</taxon>
        <taxon>Cuscuta subgen. Cuscuta</taxon>
    </lineage>
</organism>
<sequence length="371" mass="41966">MQPTNMAGEDKIDVASPYYLSSGDQPGNLITHVILTGDNYVAWARAITLSLKVRRKFVFVNGTINKPTEARKLLTWETLNSMFVSWILRSIDGKIAASIPYHVEAKPLWGYLERRYCVANGPRIQQLRADIVGCRQTKGMSVDDYFNRLMSLYDELERLKPLQSCSCGACKCEVAEKFAADRAEEKLHQFFIGIDDKYYGITRSNLLSQPMPVTLDRAYQAFIQEEKSKDIARGKALMQETQAFALRVEQPKSRDERVDKEKLVCSHCKKKGHEVGACFKLHGYPEWWMERNRNGKGTSSSRNGQGSSQNKKVAQAHVVKDEEVQTGTESLVAQLRPEHIQALLNLVNSDSKLANTDRMTGPTLGEPDWSR</sequence>
<protein>
    <recommendedName>
        <fullName evidence="2">Retrotransposon Copia-like N-terminal domain-containing protein</fullName>
    </recommendedName>
</protein>
<gene>
    <name evidence="3" type="ORF">CEPIT_LOCUS17418</name>
</gene>
<name>A0AAV0DS41_9ASTE</name>
<dbReference type="AlphaFoldDB" id="A0AAV0DS41"/>
<comment type="caution">
    <text evidence="3">The sequence shown here is derived from an EMBL/GenBank/DDBJ whole genome shotgun (WGS) entry which is preliminary data.</text>
</comment>
<dbReference type="InterPro" id="IPR029472">
    <property type="entry name" value="Copia-like_N"/>
</dbReference>
<reference evidence="3" key="1">
    <citation type="submission" date="2022-07" db="EMBL/GenBank/DDBJ databases">
        <authorList>
            <person name="Macas J."/>
            <person name="Novak P."/>
            <person name="Neumann P."/>
        </authorList>
    </citation>
    <scope>NUCLEOTIDE SEQUENCE</scope>
</reference>
<feature type="region of interest" description="Disordered" evidence="1">
    <location>
        <begin position="292"/>
        <end position="323"/>
    </location>
</feature>
<feature type="domain" description="Retrotransposon Copia-like N-terminal" evidence="2">
    <location>
        <begin position="24"/>
        <end position="68"/>
    </location>
</feature>
<evidence type="ECO:0000259" key="2">
    <source>
        <dbReference type="Pfam" id="PF14244"/>
    </source>
</evidence>
<evidence type="ECO:0000313" key="4">
    <source>
        <dbReference type="Proteomes" id="UP001152523"/>
    </source>
</evidence>
<feature type="compositionally biased region" description="Low complexity" evidence="1">
    <location>
        <begin position="299"/>
        <end position="310"/>
    </location>
</feature>
<dbReference type="Proteomes" id="UP001152523">
    <property type="component" value="Unassembled WGS sequence"/>
</dbReference>
<accession>A0AAV0DS41</accession>
<dbReference type="EMBL" id="CAMAPF010000133">
    <property type="protein sequence ID" value="CAH9106014.1"/>
    <property type="molecule type" value="Genomic_DNA"/>
</dbReference>
<proteinExistence type="predicted"/>
<evidence type="ECO:0000313" key="3">
    <source>
        <dbReference type="EMBL" id="CAH9106014.1"/>
    </source>
</evidence>
<dbReference type="PANTHER" id="PTHR37610">
    <property type="entry name" value="CCHC-TYPE DOMAIN-CONTAINING PROTEIN"/>
    <property type="match status" value="1"/>
</dbReference>
<dbReference type="PANTHER" id="PTHR37610:SF101">
    <property type="entry name" value="(RAPE) HYPOTHETICAL PROTEIN"/>
    <property type="match status" value="1"/>
</dbReference>
<keyword evidence="4" id="KW-1185">Reference proteome</keyword>
<evidence type="ECO:0000256" key="1">
    <source>
        <dbReference type="SAM" id="MobiDB-lite"/>
    </source>
</evidence>